<sequence>MTSPEVPEITSSDAWVNHPHGQLLTRTWTPAGALSGVPILLFHDSLGSVELWRHFPAQLSAATRRQVIAYDRLGFGQSDAYVQELPLDFIADEARTYVPALMEQLGLKRFIALGHSVGGGIAVNVAALYPQAVVAVISESAQAFVEDQTLSGVAEAREQFRDERQVARLAKYHGDKARWVLSAWTDTWLSPDFGTWTLKDVLPRVTCPLLVIHGVHDEYGSLRHPQMIGELSGGPAQVEIIQEAYHVPHREKLEVIVQMVAAFVANLE</sequence>
<evidence type="ECO:0000313" key="3">
    <source>
        <dbReference type="Proteomes" id="UP000286287"/>
    </source>
</evidence>
<dbReference type="GO" id="GO:0016787">
    <property type="term" value="F:hydrolase activity"/>
    <property type="evidence" value="ECO:0007669"/>
    <property type="project" value="UniProtKB-KW"/>
</dbReference>
<dbReference type="InterPro" id="IPR050266">
    <property type="entry name" value="AB_hydrolase_sf"/>
</dbReference>
<dbReference type="SUPFAM" id="SSF53474">
    <property type="entry name" value="alpha/beta-Hydrolases"/>
    <property type="match status" value="1"/>
</dbReference>
<keyword evidence="3" id="KW-1185">Reference proteome</keyword>
<organism evidence="2 3">
    <name type="scientific">Deinococcus cavernae</name>
    <dbReference type="NCBI Taxonomy" id="2320857"/>
    <lineage>
        <taxon>Bacteria</taxon>
        <taxon>Thermotogati</taxon>
        <taxon>Deinococcota</taxon>
        <taxon>Deinococci</taxon>
        <taxon>Deinococcales</taxon>
        <taxon>Deinococcaceae</taxon>
        <taxon>Deinococcus</taxon>
    </lineage>
</organism>
<dbReference type="Pfam" id="PF00561">
    <property type="entry name" value="Abhydrolase_1"/>
    <property type="match status" value="1"/>
</dbReference>
<dbReference type="RefSeq" id="WP_119764263.1">
    <property type="nucleotide sequence ID" value="NZ_QYUJ01000014.1"/>
</dbReference>
<dbReference type="OrthoDB" id="135231at2"/>
<feature type="domain" description="AB hydrolase-1" evidence="1">
    <location>
        <begin position="38"/>
        <end position="249"/>
    </location>
</feature>
<evidence type="ECO:0000313" key="2">
    <source>
        <dbReference type="EMBL" id="RJF72284.1"/>
    </source>
</evidence>
<reference evidence="2 3" key="1">
    <citation type="submission" date="2018-09" db="EMBL/GenBank/DDBJ databases">
        <authorList>
            <person name="Zhu H."/>
        </authorList>
    </citation>
    <scope>NUCLEOTIDE SEQUENCE [LARGE SCALE GENOMIC DNA]</scope>
    <source>
        <strain evidence="2 3">K2S05-167</strain>
    </source>
</reference>
<evidence type="ECO:0000259" key="1">
    <source>
        <dbReference type="Pfam" id="PF00561"/>
    </source>
</evidence>
<accession>A0A418V866</accession>
<dbReference type="PANTHER" id="PTHR43798">
    <property type="entry name" value="MONOACYLGLYCEROL LIPASE"/>
    <property type="match status" value="1"/>
</dbReference>
<proteinExistence type="predicted"/>
<dbReference type="Proteomes" id="UP000286287">
    <property type="component" value="Unassembled WGS sequence"/>
</dbReference>
<dbReference type="EMBL" id="QYUJ01000014">
    <property type="protein sequence ID" value="RJF72284.1"/>
    <property type="molecule type" value="Genomic_DNA"/>
</dbReference>
<gene>
    <name evidence="2" type="ORF">D3875_12715</name>
</gene>
<comment type="caution">
    <text evidence="2">The sequence shown here is derived from an EMBL/GenBank/DDBJ whole genome shotgun (WGS) entry which is preliminary data.</text>
</comment>
<dbReference type="AlphaFoldDB" id="A0A418V866"/>
<keyword evidence="2" id="KW-0378">Hydrolase</keyword>
<dbReference type="Gene3D" id="3.40.50.1820">
    <property type="entry name" value="alpha/beta hydrolase"/>
    <property type="match status" value="1"/>
</dbReference>
<dbReference type="PRINTS" id="PR00111">
    <property type="entry name" value="ABHYDROLASE"/>
</dbReference>
<dbReference type="InterPro" id="IPR000073">
    <property type="entry name" value="AB_hydrolase_1"/>
</dbReference>
<protein>
    <submittedName>
        <fullName evidence="2">Alpha/beta fold hydrolase</fullName>
    </submittedName>
</protein>
<dbReference type="InterPro" id="IPR029058">
    <property type="entry name" value="AB_hydrolase_fold"/>
</dbReference>
<name>A0A418V866_9DEIO</name>